<protein>
    <submittedName>
        <fullName evidence="4">DUF748 domain-containing protein</fullName>
    </submittedName>
</protein>
<evidence type="ECO:0000313" key="6">
    <source>
        <dbReference type="Proteomes" id="UP001139409"/>
    </source>
</evidence>
<keyword evidence="2" id="KW-0812">Transmembrane</keyword>
<organism evidence="4 6">
    <name type="scientific">Fulvivirga sedimenti</name>
    <dbReference type="NCBI Taxonomy" id="2879465"/>
    <lineage>
        <taxon>Bacteria</taxon>
        <taxon>Pseudomonadati</taxon>
        <taxon>Bacteroidota</taxon>
        <taxon>Cytophagia</taxon>
        <taxon>Cytophagales</taxon>
        <taxon>Fulvivirgaceae</taxon>
        <taxon>Fulvivirga</taxon>
    </lineage>
</organism>
<feature type="region of interest" description="Disordered" evidence="1">
    <location>
        <begin position="755"/>
        <end position="776"/>
    </location>
</feature>
<comment type="caution">
    <text evidence="4">The sequence shown here is derived from an EMBL/GenBank/DDBJ whole genome shotgun (WGS) entry which is preliminary data.</text>
</comment>
<dbReference type="AlphaFoldDB" id="A0A9X1KZ20"/>
<dbReference type="EMBL" id="JAIXNE010000004">
    <property type="protein sequence ID" value="MCA6077737.1"/>
    <property type="molecule type" value="Genomic_DNA"/>
</dbReference>
<dbReference type="InterPro" id="IPR052894">
    <property type="entry name" value="AsmA-related"/>
</dbReference>
<evidence type="ECO:0000256" key="1">
    <source>
        <dbReference type="SAM" id="MobiDB-lite"/>
    </source>
</evidence>
<dbReference type="PANTHER" id="PTHR30441">
    <property type="entry name" value="DUF748 DOMAIN-CONTAINING PROTEIN"/>
    <property type="match status" value="1"/>
</dbReference>
<gene>
    <name evidence="3" type="ORF">LDX50_11170</name>
    <name evidence="4" type="ORF">LDX50_17140</name>
    <name evidence="5" type="ORF">LDX50_22860</name>
</gene>
<proteinExistence type="predicted"/>
<keyword evidence="6" id="KW-1185">Reference proteome</keyword>
<dbReference type="Proteomes" id="UP001139409">
    <property type="component" value="Unassembled WGS sequence"/>
</dbReference>
<evidence type="ECO:0000313" key="5">
    <source>
        <dbReference type="EMBL" id="MCA6077737.1"/>
    </source>
</evidence>
<dbReference type="RefSeq" id="WP_225698533.1">
    <property type="nucleotide sequence ID" value="NZ_JAIXNE010000002.1"/>
</dbReference>
<dbReference type="PANTHER" id="PTHR30441:SF8">
    <property type="entry name" value="DUF748 DOMAIN-CONTAINING PROTEIN"/>
    <property type="match status" value="1"/>
</dbReference>
<reference evidence="4" key="1">
    <citation type="submission" date="2021-09" db="EMBL/GenBank/DDBJ databases">
        <title>Fulvivirga sp. isolated from coastal sediment.</title>
        <authorList>
            <person name="Yu H."/>
        </authorList>
    </citation>
    <scope>NUCLEOTIDE SEQUENCE</scope>
    <source>
        <strain evidence="4">1062</strain>
    </source>
</reference>
<dbReference type="EMBL" id="JAIXNE010000003">
    <property type="protein sequence ID" value="MCA6076609.1"/>
    <property type="molecule type" value="Genomic_DNA"/>
</dbReference>
<sequence length="776" mass="87857">MKKLSPLAKKILIGIALLFAIILFSIPWIVEYYLEKNDVEWLGREVEVADIDINLFTGKVGVYNAFLFEEDGTTPFLRFESFEANIRMLSFLSGIFELEYVTVSNSLLRIVQTGESFNFDDLAKPGESESTGEDDEAGDPPRYIINEILLTGGAFEYIDNNLSSSILIDRIRLEIPRVSYDYPGLDFILAGTQREGGELGFDGSVNWGESNFAMNGEIADWQLRPYKNYLNSYLAIQDFAGLYNLQLNIAGKYADEKSIAASAYSTLDKFLLVDNNSDSLITWKRAEIFVDSVNTEERLYDMGTATLDAPHILFKYFKEGDSFSGLLLDTTSAQVLDTVSVAQQEIVFQNPFQYISEYIYYLIDEEVLTTYGADSMVIHKGRVDFLDYSHLEDAQITLENLNILIPEVSPEDSTLSMLINSRINKTGKFKGDMTLYRAGLSNMGINMELSDFYLTSFDPYSRHYTAHPMWEGVMNMKSSTTIRDYQVQSMNEIDILDVKVGNKLDIESEYKIPLRFAVGLLKDVNGDIRLEVPIEGDLHDPEYKLGKVILKVIMNLFAKAVASPYNLLARAFDADEDDLKSIKFGNDQDSLANPQIKTMDLTARVLERKSDLKVLLEYVFNEKEEKEIIALQYAKEKYLQQAPDSIRGLGRDQVSNRDSLFVLYLEDKVGGLGQRSVQAMCIELIGESMLDERVAYIRESQWNLVSEYLYQEKGVSPERAEMKETEDEGLMSVYLQPTFLIKYDVRDSIPDGVLEENRPAESTVPGDSVVVNPTGN</sequence>
<dbReference type="EMBL" id="JAIXNE010000002">
    <property type="protein sequence ID" value="MCA6075432.1"/>
    <property type="molecule type" value="Genomic_DNA"/>
</dbReference>
<feature type="transmembrane region" description="Helical" evidence="2">
    <location>
        <begin position="12"/>
        <end position="30"/>
    </location>
</feature>
<name>A0A9X1KZ20_9BACT</name>
<keyword evidence="2" id="KW-0472">Membrane</keyword>
<evidence type="ECO:0000313" key="4">
    <source>
        <dbReference type="EMBL" id="MCA6076609.1"/>
    </source>
</evidence>
<accession>A0A9X1KZ20</accession>
<keyword evidence="2" id="KW-1133">Transmembrane helix</keyword>
<evidence type="ECO:0000313" key="3">
    <source>
        <dbReference type="EMBL" id="MCA6075432.1"/>
    </source>
</evidence>
<feature type="region of interest" description="Disordered" evidence="1">
    <location>
        <begin position="121"/>
        <end position="140"/>
    </location>
</feature>
<evidence type="ECO:0000256" key="2">
    <source>
        <dbReference type="SAM" id="Phobius"/>
    </source>
</evidence>
<dbReference type="GO" id="GO:0005886">
    <property type="term" value="C:plasma membrane"/>
    <property type="evidence" value="ECO:0007669"/>
    <property type="project" value="TreeGrafter"/>
</dbReference>
<dbReference type="InterPro" id="IPR008023">
    <property type="entry name" value="DUF748"/>
</dbReference>
<dbReference type="Pfam" id="PF05359">
    <property type="entry name" value="DUF748"/>
    <property type="match status" value="1"/>
</dbReference>
<dbReference type="GO" id="GO:0090313">
    <property type="term" value="P:regulation of protein targeting to membrane"/>
    <property type="evidence" value="ECO:0007669"/>
    <property type="project" value="TreeGrafter"/>
</dbReference>